<evidence type="ECO:0000313" key="6">
    <source>
        <dbReference type="EnsemblProtists" id="EKX37730"/>
    </source>
</evidence>
<dbReference type="RefSeq" id="XP_005830032.1">
    <property type="nucleotide sequence ID" value="XM_005829975.1"/>
</dbReference>
<dbReference type="GO" id="GO:0003779">
    <property type="term" value="F:actin binding"/>
    <property type="evidence" value="ECO:0007669"/>
    <property type="project" value="UniProtKB-KW"/>
</dbReference>
<organism evidence="4">
    <name type="scientific">Guillardia theta (strain CCMP2712)</name>
    <name type="common">Cryptophyte</name>
    <dbReference type="NCBI Taxonomy" id="905079"/>
    <lineage>
        <taxon>Eukaryota</taxon>
        <taxon>Cryptophyceae</taxon>
        <taxon>Pyrenomonadales</taxon>
        <taxon>Geminigeraceae</taxon>
        <taxon>Guillardia</taxon>
    </lineage>
</organism>
<dbReference type="HOGENOM" id="CLU_094004_3_2_1"/>
<dbReference type="PANTHER" id="PTHR11913">
    <property type="entry name" value="COFILIN-RELATED"/>
    <property type="match status" value="1"/>
</dbReference>
<dbReference type="KEGG" id="gtt:GUITHDRAFT_97114"/>
<dbReference type="PROSITE" id="PS51263">
    <property type="entry name" value="ADF_H"/>
    <property type="match status" value="1"/>
</dbReference>
<dbReference type="eggNOG" id="KOG1735">
    <property type="taxonomic scope" value="Eukaryota"/>
</dbReference>
<keyword evidence="7" id="KW-1185">Reference proteome</keyword>
<evidence type="ECO:0000256" key="1">
    <source>
        <dbReference type="ARBA" id="ARBA00006844"/>
    </source>
</evidence>
<dbReference type="CDD" id="cd11286">
    <property type="entry name" value="ADF_cofilin_like"/>
    <property type="match status" value="1"/>
</dbReference>
<dbReference type="EnsemblProtists" id="EKX37730">
    <property type="protein sequence ID" value="EKX37730"/>
    <property type="gene ID" value="GUITHDRAFT_97114"/>
</dbReference>
<dbReference type="GO" id="GO:0015629">
    <property type="term" value="C:actin cytoskeleton"/>
    <property type="evidence" value="ECO:0007669"/>
    <property type="project" value="InterPro"/>
</dbReference>
<dbReference type="OMA" id="FKTECRY"/>
<evidence type="ECO:0000313" key="4">
    <source>
        <dbReference type="EMBL" id="EKX37730.1"/>
    </source>
</evidence>
<reference evidence="6" key="3">
    <citation type="submission" date="2016-03" db="UniProtKB">
        <authorList>
            <consortium name="EnsemblProtists"/>
        </authorList>
    </citation>
    <scope>IDENTIFICATION</scope>
</reference>
<dbReference type="RefSeq" id="XP_005824710.1">
    <property type="nucleotide sequence ID" value="XM_005824653.1"/>
</dbReference>
<evidence type="ECO:0000259" key="3">
    <source>
        <dbReference type="PROSITE" id="PS51263"/>
    </source>
</evidence>
<proteinExistence type="inferred from homology"/>
<dbReference type="KEGG" id="gtt:GUITHDRAFT_140898"/>
<feature type="domain" description="ADF-H" evidence="3">
    <location>
        <begin position="4"/>
        <end position="137"/>
    </location>
</feature>
<dbReference type="Pfam" id="PF00241">
    <property type="entry name" value="Cofilin_ADF"/>
    <property type="match status" value="1"/>
</dbReference>
<dbReference type="GeneID" id="17294515"/>
<evidence type="ECO:0000256" key="2">
    <source>
        <dbReference type="ARBA" id="ARBA00023203"/>
    </source>
</evidence>
<comment type="similarity">
    <text evidence="1">Belongs to the actin-binding proteins ADF family.</text>
</comment>
<dbReference type="EnsemblProtists" id="EKX43052">
    <property type="protein sequence ID" value="EKX43052"/>
    <property type="gene ID" value="GUITHDRAFT_140898"/>
</dbReference>
<name>L1IPI3_GUITC</name>
<dbReference type="OrthoDB" id="10249245at2759"/>
<reference evidence="4 7" key="1">
    <citation type="journal article" date="2012" name="Nature">
        <title>Algal genomes reveal evolutionary mosaicism and the fate of nucleomorphs.</title>
        <authorList>
            <consortium name="DOE Joint Genome Institute"/>
            <person name="Curtis B.A."/>
            <person name="Tanifuji G."/>
            <person name="Burki F."/>
            <person name="Gruber A."/>
            <person name="Irimia M."/>
            <person name="Maruyama S."/>
            <person name="Arias M.C."/>
            <person name="Ball S.G."/>
            <person name="Gile G.H."/>
            <person name="Hirakawa Y."/>
            <person name="Hopkins J.F."/>
            <person name="Kuo A."/>
            <person name="Rensing S.A."/>
            <person name="Schmutz J."/>
            <person name="Symeonidi A."/>
            <person name="Elias M."/>
            <person name="Eveleigh R.J."/>
            <person name="Herman E.K."/>
            <person name="Klute M.J."/>
            <person name="Nakayama T."/>
            <person name="Obornik M."/>
            <person name="Reyes-Prieto A."/>
            <person name="Armbrust E.V."/>
            <person name="Aves S.J."/>
            <person name="Beiko R.G."/>
            <person name="Coutinho P."/>
            <person name="Dacks J.B."/>
            <person name="Durnford D.G."/>
            <person name="Fast N.M."/>
            <person name="Green B.R."/>
            <person name="Grisdale C.J."/>
            <person name="Hempel F."/>
            <person name="Henrissat B."/>
            <person name="Hoppner M.P."/>
            <person name="Ishida K."/>
            <person name="Kim E."/>
            <person name="Koreny L."/>
            <person name="Kroth P.G."/>
            <person name="Liu Y."/>
            <person name="Malik S.B."/>
            <person name="Maier U.G."/>
            <person name="McRose D."/>
            <person name="Mock T."/>
            <person name="Neilson J.A."/>
            <person name="Onodera N.T."/>
            <person name="Poole A.M."/>
            <person name="Pritham E.J."/>
            <person name="Richards T.A."/>
            <person name="Rocap G."/>
            <person name="Roy S.W."/>
            <person name="Sarai C."/>
            <person name="Schaack S."/>
            <person name="Shirato S."/>
            <person name="Slamovits C.H."/>
            <person name="Spencer D.F."/>
            <person name="Suzuki S."/>
            <person name="Worden A.Z."/>
            <person name="Zauner S."/>
            <person name="Barry K."/>
            <person name="Bell C."/>
            <person name="Bharti A.K."/>
            <person name="Crow J.A."/>
            <person name="Grimwood J."/>
            <person name="Kramer R."/>
            <person name="Lindquist E."/>
            <person name="Lucas S."/>
            <person name="Salamov A."/>
            <person name="McFadden G.I."/>
            <person name="Lane C.E."/>
            <person name="Keeling P.J."/>
            <person name="Gray M.W."/>
            <person name="Grigoriev I.V."/>
            <person name="Archibald J.M."/>
        </authorList>
    </citation>
    <scope>NUCLEOTIDE SEQUENCE</scope>
    <source>
        <strain evidence="4 7">CCMP2712</strain>
    </source>
</reference>
<dbReference type="AlphaFoldDB" id="L1IPI3"/>
<dbReference type="GO" id="GO:0030042">
    <property type="term" value="P:actin filament depolymerization"/>
    <property type="evidence" value="ECO:0007669"/>
    <property type="project" value="InterPro"/>
</dbReference>
<keyword evidence="2" id="KW-0009">Actin-binding</keyword>
<dbReference type="Proteomes" id="UP000011087">
    <property type="component" value="Unassembled WGS sequence"/>
</dbReference>
<dbReference type="InterPro" id="IPR029006">
    <property type="entry name" value="ADF-H/Gelsolin-like_dom_sf"/>
</dbReference>
<dbReference type="PaxDb" id="55529-EKX37730"/>
<dbReference type="STRING" id="905079.L1IPI3"/>
<sequence length="139" mass="15661">MASGVGVADDCVSVFNDLKLKHSMKYIVYNMNDKMTEIQVMKTGGKEATYEEFLKELPENDCRYGVFDVEYTDPKTKASRNKIAFFIWCPDTAKVRTKMIFASSKDELKKRLVGIACEVQGSDAGDVALETVVDRLQQI</sequence>
<accession>L1IPI3</accession>
<dbReference type="Gene3D" id="3.40.20.10">
    <property type="entry name" value="Severin"/>
    <property type="match status" value="1"/>
</dbReference>
<dbReference type="InterPro" id="IPR002108">
    <property type="entry name" value="ADF-H"/>
</dbReference>
<dbReference type="EMBL" id="JH993055">
    <property type="protein sequence ID" value="EKX37730.1"/>
    <property type="molecule type" value="Genomic_DNA"/>
</dbReference>
<evidence type="ECO:0000313" key="5">
    <source>
        <dbReference type="EMBL" id="EKX43052.1"/>
    </source>
</evidence>
<dbReference type="EMBL" id="JH993013">
    <property type="protein sequence ID" value="EKX43052.1"/>
    <property type="molecule type" value="Genomic_DNA"/>
</dbReference>
<dbReference type="SUPFAM" id="SSF55753">
    <property type="entry name" value="Actin depolymerizing proteins"/>
    <property type="match status" value="1"/>
</dbReference>
<protein>
    <recommendedName>
        <fullName evidence="3">ADF-H domain-containing protein</fullName>
    </recommendedName>
</protein>
<evidence type="ECO:0000313" key="7">
    <source>
        <dbReference type="Proteomes" id="UP000011087"/>
    </source>
</evidence>
<gene>
    <name evidence="5" type="ORF">GUITHDRAFT_140898</name>
    <name evidence="4" type="ORF">GUITHDRAFT_97114</name>
</gene>
<dbReference type="SMART" id="SM00102">
    <property type="entry name" value="ADF"/>
    <property type="match status" value="1"/>
</dbReference>
<dbReference type="GeneID" id="17299677"/>
<reference evidence="7" key="2">
    <citation type="submission" date="2012-11" db="EMBL/GenBank/DDBJ databases">
        <authorList>
            <person name="Kuo A."/>
            <person name="Curtis B.A."/>
            <person name="Tanifuji G."/>
            <person name="Burki F."/>
            <person name="Gruber A."/>
            <person name="Irimia M."/>
            <person name="Maruyama S."/>
            <person name="Arias M.C."/>
            <person name="Ball S.G."/>
            <person name="Gile G.H."/>
            <person name="Hirakawa Y."/>
            <person name="Hopkins J.F."/>
            <person name="Rensing S.A."/>
            <person name="Schmutz J."/>
            <person name="Symeonidi A."/>
            <person name="Elias M."/>
            <person name="Eveleigh R.J."/>
            <person name="Herman E.K."/>
            <person name="Klute M.J."/>
            <person name="Nakayama T."/>
            <person name="Obornik M."/>
            <person name="Reyes-Prieto A."/>
            <person name="Armbrust E.V."/>
            <person name="Aves S.J."/>
            <person name="Beiko R.G."/>
            <person name="Coutinho P."/>
            <person name="Dacks J.B."/>
            <person name="Durnford D.G."/>
            <person name="Fast N.M."/>
            <person name="Green B.R."/>
            <person name="Grisdale C."/>
            <person name="Hempe F."/>
            <person name="Henrissat B."/>
            <person name="Hoppner M.P."/>
            <person name="Ishida K.-I."/>
            <person name="Kim E."/>
            <person name="Koreny L."/>
            <person name="Kroth P.G."/>
            <person name="Liu Y."/>
            <person name="Malik S.-B."/>
            <person name="Maier U.G."/>
            <person name="McRose D."/>
            <person name="Mock T."/>
            <person name="Neilson J.A."/>
            <person name="Onodera N.T."/>
            <person name="Poole A.M."/>
            <person name="Pritham E.J."/>
            <person name="Richards T.A."/>
            <person name="Rocap G."/>
            <person name="Roy S.W."/>
            <person name="Sarai C."/>
            <person name="Schaack S."/>
            <person name="Shirato S."/>
            <person name="Slamovits C.H."/>
            <person name="Spencer D.F."/>
            <person name="Suzuki S."/>
            <person name="Worden A.Z."/>
            <person name="Zauner S."/>
            <person name="Barry K."/>
            <person name="Bell C."/>
            <person name="Bharti A.K."/>
            <person name="Crow J.A."/>
            <person name="Grimwood J."/>
            <person name="Kramer R."/>
            <person name="Lindquist E."/>
            <person name="Lucas S."/>
            <person name="Salamov A."/>
            <person name="McFadden G.I."/>
            <person name="Lane C.E."/>
            <person name="Keeling P.J."/>
            <person name="Gray M.W."/>
            <person name="Grigoriev I.V."/>
            <person name="Archibald J.M."/>
        </authorList>
    </citation>
    <scope>NUCLEOTIDE SEQUENCE</scope>
    <source>
        <strain evidence="7">CCMP2712</strain>
    </source>
</reference>
<dbReference type="InterPro" id="IPR017904">
    <property type="entry name" value="ADF/Cofilin"/>
</dbReference>